<keyword evidence="2" id="KW-0028">Amino-acid biosynthesis</keyword>
<keyword evidence="3 6" id="KW-0808">Transferase</keyword>
<evidence type="ECO:0000256" key="3">
    <source>
        <dbReference type="ARBA" id="ARBA00022679"/>
    </source>
</evidence>
<feature type="domain" description="Serine acetyltransferase N-terminal" evidence="5">
    <location>
        <begin position="51"/>
        <end position="119"/>
    </location>
</feature>
<dbReference type="EMBL" id="JRLZ01000003">
    <property type="protein sequence ID" value="KGO96924.1"/>
    <property type="molecule type" value="Genomic_DNA"/>
</dbReference>
<reference evidence="6 7" key="2">
    <citation type="journal article" date="2015" name="Stand. Genomic Sci.">
        <title>High quality draft genomic sequence of Flavobacterium enshiense DK69(T) and comparison among Flavobacterium genomes.</title>
        <authorList>
            <person name="Zeng Z."/>
            <person name="Chen C."/>
            <person name="Du H."/>
            <person name="Wang G."/>
            <person name="Li M."/>
        </authorList>
    </citation>
    <scope>NUCLEOTIDE SEQUENCE [LARGE SCALE GENOMIC DNA]</scope>
    <source>
        <strain evidence="6 7">DK69</strain>
    </source>
</reference>
<dbReference type="InterPro" id="IPR011004">
    <property type="entry name" value="Trimer_LpxA-like_sf"/>
</dbReference>
<dbReference type="PANTHER" id="PTHR42811">
    <property type="entry name" value="SERINE ACETYLTRANSFERASE"/>
    <property type="match status" value="1"/>
</dbReference>
<evidence type="ECO:0000256" key="2">
    <source>
        <dbReference type="ARBA" id="ARBA00022605"/>
    </source>
</evidence>
<proteinExistence type="predicted"/>
<dbReference type="OrthoDB" id="9801456at2"/>
<evidence type="ECO:0000313" key="6">
    <source>
        <dbReference type="EMBL" id="KGO96924.1"/>
    </source>
</evidence>
<name>A0A0A2MX39_9FLAO</name>
<dbReference type="RefSeq" id="WP_035629889.1">
    <property type="nucleotide sequence ID" value="NZ_AVCS01000002.1"/>
</dbReference>
<gene>
    <name evidence="6" type="ORF">Q767_04300</name>
</gene>
<dbReference type="UniPathway" id="UPA00136">
    <property type="reaction ID" value="UER00199"/>
</dbReference>
<keyword evidence="4" id="KW-0012">Acyltransferase</keyword>
<dbReference type="NCBIfam" id="NF041874">
    <property type="entry name" value="EPS_EpsC"/>
    <property type="match status" value="1"/>
</dbReference>
<evidence type="ECO:0000256" key="4">
    <source>
        <dbReference type="ARBA" id="ARBA00023315"/>
    </source>
</evidence>
<dbReference type="InterPro" id="IPR045304">
    <property type="entry name" value="LbH_SAT"/>
</dbReference>
<dbReference type="Pfam" id="PF06426">
    <property type="entry name" value="SATase_N"/>
    <property type="match status" value="1"/>
</dbReference>
<evidence type="ECO:0000256" key="1">
    <source>
        <dbReference type="ARBA" id="ARBA00018522"/>
    </source>
</evidence>
<keyword evidence="7" id="KW-1185">Reference proteome</keyword>
<dbReference type="SUPFAM" id="SSF51161">
    <property type="entry name" value="Trimeric LpxA-like enzymes"/>
    <property type="match status" value="1"/>
</dbReference>
<dbReference type="eggNOG" id="COG1045">
    <property type="taxonomic scope" value="Bacteria"/>
</dbReference>
<comment type="caution">
    <text evidence="6">The sequence shown here is derived from an EMBL/GenBank/DDBJ whole genome shotgun (WGS) entry which is preliminary data.</text>
</comment>
<accession>A0A0A2MX39</accession>
<dbReference type="InterPro" id="IPR010493">
    <property type="entry name" value="Ser_AcTrfase_N"/>
</dbReference>
<evidence type="ECO:0000313" key="7">
    <source>
        <dbReference type="Proteomes" id="UP000030149"/>
    </source>
</evidence>
<dbReference type="GO" id="GO:0005737">
    <property type="term" value="C:cytoplasm"/>
    <property type="evidence" value="ECO:0007669"/>
    <property type="project" value="InterPro"/>
</dbReference>
<evidence type="ECO:0000259" key="5">
    <source>
        <dbReference type="Pfam" id="PF06426"/>
    </source>
</evidence>
<dbReference type="AlphaFoldDB" id="A0A0A2MX39"/>
<dbReference type="GO" id="GO:0009001">
    <property type="term" value="F:serine O-acetyltransferase activity"/>
    <property type="evidence" value="ECO:0007669"/>
    <property type="project" value="InterPro"/>
</dbReference>
<protein>
    <recommendedName>
        <fullName evidence="1">Serine acetyltransferase</fullName>
    </recommendedName>
</protein>
<sequence length="271" mass="30418">MKHSIYKTNSLSEKILPDKAKTETWTEEIFKWLFSIGEDYANYSFFLKKEAQLWSELTELLDNVLTDNENRFETANRFFDKLETIHIQLEADLEAVFNFDPAAKSVSEVLIAYPGFFAIAVYRLAHELWIDNVPILPRIMAEYVHSKTGIDIHPGAKIGERFFIDHGTGIVIGETSVIGNDVKIYQGVTLGALTVSKDKAKIKRHPTIGNNVTLYTNATILGGNTIIGDNAVIGGNVWITQSIPAKSLVYHKSEIVIKSKAEFPEPLNFVI</sequence>
<dbReference type="STRING" id="1107311.Q767_04300"/>
<dbReference type="InterPro" id="IPR042122">
    <property type="entry name" value="Ser_AcTrfase_N_sf"/>
</dbReference>
<dbReference type="Proteomes" id="UP000030149">
    <property type="component" value="Unassembled WGS sequence"/>
</dbReference>
<dbReference type="CDD" id="cd03354">
    <property type="entry name" value="LbH_SAT"/>
    <property type="match status" value="1"/>
</dbReference>
<dbReference type="Gene3D" id="2.160.10.10">
    <property type="entry name" value="Hexapeptide repeat proteins"/>
    <property type="match status" value="1"/>
</dbReference>
<reference evidence="7" key="1">
    <citation type="submission" date="2013-09" db="EMBL/GenBank/DDBJ databases">
        <authorList>
            <person name="Zeng Z."/>
            <person name="Chen C."/>
        </authorList>
    </citation>
    <scope>NUCLEOTIDE SEQUENCE [LARGE SCALE GENOMIC DNA]</scope>
    <source>
        <strain evidence="7">DK69</strain>
    </source>
</reference>
<dbReference type="PATRIC" id="fig|1107311.5.peg.2023"/>
<dbReference type="Gene3D" id="1.10.3130.10">
    <property type="entry name" value="serine acetyltransferase, domain 1"/>
    <property type="match status" value="1"/>
</dbReference>
<dbReference type="GO" id="GO:0006535">
    <property type="term" value="P:cysteine biosynthetic process from serine"/>
    <property type="evidence" value="ECO:0007669"/>
    <property type="project" value="InterPro"/>
</dbReference>
<dbReference type="InterPro" id="IPR053376">
    <property type="entry name" value="Serine_acetyltransferase"/>
</dbReference>
<organism evidence="6 7">
    <name type="scientific">Flavobacterium enshiense DK69</name>
    <dbReference type="NCBI Taxonomy" id="1107311"/>
    <lineage>
        <taxon>Bacteria</taxon>
        <taxon>Pseudomonadati</taxon>
        <taxon>Bacteroidota</taxon>
        <taxon>Flavobacteriia</taxon>
        <taxon>Flavobacteriales</taxon>
        <taxon>Flavobacteriaceae</taxon>
        <taxon>Flavobacterium</taxon>
    </lineage>
</organism>